<dbReference type="CDD" id="cd01115">
    <property type="entry name" value="SLC13_permease"/>
    <property type="match status" value="1"/>
</dbReference>
<feature type="transmembrane region" description="Helical" evidence="6">
    <location>
        <begin position="12"/>
        <end position="33"/>
    </location>
</feature>
<dbReference type="Proteomes" id="UP000008144">
    <property type="component" value="Chromosome 11"/>
</dbReference>
<dbReference type="PANTHER" id="PTHR10283">
    <property type="entry name" value="SOLUTE CARRIER FAMILY 13 MEMBER"/>
    <property type="match status" value="1"/>
</dbReference>
<dbReference type="HOGENOM" id="CLU_005170_9_1_1"/>
<feature type="transmembrane region" description="Helical" evidence="6">
    <location>
        <begin position="268"/>
        <end position="287"/>
    </location>
</feature>
<sequence>MAVPMVLRQIWAFRNTLYIIIPPILLLPIPIIINSTEASCGYAILLMAIYWITEAIPLAATAFLPLIIFPLSGVMTASAVSAAYFTDTAWLFVGGLIIAVSVEVTGLHKRIALRVLLFVGAKPRCLMFGFMMTTYFLSMWISNTATTAMMLPIVEAVFRELKAGEEKRANEDTNVSMYLILQNENKNEKESQIADFNDVIFIPDDIETEEQRNKRMDNLIKGITLCVPYAASIGGTATVTGTGPNLVLSGQFATLFPDATMKLSFGSWIAYALPGSVCMLILAYIWLSLYFLGFNLREIVGCFRGSDVTEGERNARNVIVTEYKKLGDITWKEVTVLSLFTTTALLWFFRDPGFMPGWSILFEEDYVDDGTVAMTMAFLLFVLPSERPSFLHSVSTMESDELLRPVAPILDWKTVHHKFPWAVMLLITGGFAMAKGATESGFSEWLGDQLIFLGGIETWAICLIVTIVVCLFTECSSNVATASIFVPILAQLAQSLEVHPLYLMLPPVLAASLAFMLPVATPPNALAFSYGHLKVMDLIKAGWMLNVLGVLVISVFINTYGVSYFGLNEFPAWAALPKTSGTTAAPTFNMTSTV</sequence>
<dbReference type="GO" id="GO:0005886">
    <property type="term" value="C:plasma membrane"/>
    <property type="evidence" value="ECO:0000318"/>
    <property type="project" value="GO_Central"/>
</dbReference>
<dbReference type="GO" id="GO:0017153">
    <property type="term" value="F:sodium:dicarboxylate symporter activity"/>
    <property type="evidence" value="ECO:0000318"/>
    <property type="project" value="GO_Central"/>
</dbReference>
<feature type="transmembrane region" description="Helical" evidence="6">
    <location>
        <begin position="479"/>
        <end position="496"/>
    </location>
</feature>
<reference evidence="7" key="3">
    <citation type="submission" date="2025-08" db="UniProtKB">
        <authorList>
            <consortium name="Ensembl"/>
        </authorList>
    </citation>
    <scope>IDENTIFICATION</scope>
</reference>
<feature type="transmembrane region" description="Helical" evidence="6">
    <location>
        <begin position="137"/>
        <end position="158"/>
    </location>
</feature>
<protein>
    <submittedName>
        <fullName evidence="7">Uncharacterized protein</fullName>
    </submittedName>
</protein>
<dbReference type="GO" id="GO:0015741">
    <property type="term" value="P:fumarate transport"/>
    <property type="evidence" value="ECO:0000318"/>
    <property type="project" value="GO_Central"/>
</dbReference>
<comment type="subcellular location">
    <subcellularLocation>
        <location evidence="1">Membrane</location>
        <topology evidence="1">Multi-pass membrane protein</topology>
    </subcellularLocation>
</comment>
<comment type="similarity">
    <text evidence="2">Belongs to the SLC13A/DASS transporter (TC 2.A.47) family. NADC subfamily.</text>
</comment>
<dbReference type="GO" id="GO:0015742">
    <property type="term" value="P:alpha-ketoglutarate transport"/>
    <property type="evidence" value="ECO:0000318"/>
    <property type="project" value="GO_Central"/>
</dbReference>
<dbReference type="GO" id="GO:0015138">
    <property type="term" value="F:fumarate transmembrane transporter activity"/>
    <property type="evidence" value="ECO:0000318"/>
    <property type="project" value="GO_Central"/>
</dbReference>
<feature type="transmembrane region" description="Helical" evidence="6">
    <location>
        <begin position="543"/>
        <end position="567"/>
    </location>
</feature>
<dbReference type="GO" id="GO:0071422">
    <property type="term" value="P:succinate transmembrane transport"/>
    <property type="evidence" value="ECO:0000318"/>
    <property type="project" value="GO_Central"/>
</dbReference>
<keyword evidence="5 6" id="KW-0472">Membrane</keyword>
<keyword evidence="8" id="KW-1185">Reference proteome</keyword>
<dbReference type="GO" id="GO:0015139">
    <property type="term" value="F:alpha-ketoglutarate transmembrane transporter activity"/>
    <property type="evidence" value="ECO:0000318"/>
    <property type="project" value="GO_Central"/>
</dbReference>
<name>H2Y369_CIOIN</name>
<evidence type="ECO:0000256" key="5">
    <source>
        <dbReference type="ARBA" id="ARBA00023136"/>
    </source>
</evidence>
<feature type="transmembrane region" description="Helical" evidence="6">
    <location>
        <begin position="74"/>
        <end position="99"/>
    </location>
</feature>
<evidence type="ECO:0000256" key="4">
    <source>
        <dbReference type="ARBA" id="ARBA00022989"/>
    </source>
</evidence>
<dbReference type="Ensembl" id="ENSCINT00000032706.1">
    <property type="protein sequence ID" value="ENSCINP00000036354.1"/>
    <property type="gene ID" value="ENSCING00000020016.1"/>
</dbReference>
<dbReference type="PANTHER" id="PTHR10283:SF82">
    <property type="entry name" value="SOLUTE CARRIER FAMILY 13 MEMBER 2"/>
    <property type="match status" value="1"/>
</dbReference>
<evidence type="ECO:0000256" key="2">
    <source>
        <dbReference type="ARBA" id="ARBA00006772"/>
    </source>
</evidence>
<dbReference type="AlphaFoldDB" id="H2Y369"/>
<reference evidence="7" key="4">
    <citation type="submission" date="2025-09" db="UniProtKB">
        <authorList>
            <consortium name="Ensembl"/>
        </authorList>
    </citation>
    <scope>IDENTIFICATION</scope>
</reference>
<dbReference type="InParanoid" id="H2Y369"/>
<organism evidence="7 8">
    <name type="scientific">Ciona intestinalis</name>
    <name type="common">Transparent sea squirt</name>
    <name type="synonym">Ascidia intestinalis</name>
    <dbReference type="NCBI Taxonomy" id="7719"/>
    <lineage>
        <taxon>Eukaryota</taxon>
        <taxon>Metazoa</taxon>
        <taxon>Chordata</taxon>
        <taxon>Tunicata</taxon>
        <taxon>Ascidiacea</taxon>
        <taxon>Phlebobranchia</taxon>
        <taxon>Cionidae</taxon>
        <taxon>Ciona</taxon>
    </lineage>
</organism>
<keyword evidence="4 6" id="KW-1133">Transmembrane helix</keyword>
<evidence type="ECO:0000256" key="3">
    <source>
        <dbReference type="ARBA" id="ARBA00022692"/>
    </source>
</evidence>
<dbReference type="EMBL" id="EAAA01000677">
    <property type="status" value="NOT_ANNOTATED_CDS"/>
    <property type="molecule type" value="Genomic_DNA"/>
</dbReference>
<evidence type="ECO:0000256" key="1">
    <source>
        <dbReference type="ARBA" id="ARBA00004141"/>
    </source>
</evidence>
<dbReference type="GeneTree" id="ENSGT01030000234550"/>
<evidence type="ECO:0000313" key="8">
    <source>
        <dbReference type="Proteomes" id="UP000008144"/>
    </source>
</evidence>
<feature type="transmembrane region" description="Helical" evidence="6">
    <location>
        <begin position="450"/>
        <end position="472"/>
    </location>
</feature>
<evidence type="ECO:0000256" key="6">
    <source>
        <dbReference type="SAM" id="Phobius"/>
    </source>
</evidence>
<reference evidence="7" key="2">
    <citation type="journal article" date="2008" name="Genome Biol.">
        <title>Improved genome assembly and evidence-based global gene model set for the chordate Ciona intestinalis: new insight into intron and operon populations.</title>
        <authorList>
            <person name="Satou Y."/>
            <person name="Mineta K."/>
            <person name="Ogasawara M."/>
            <person name="Sasakura Y."/>
            <person name="Shoguchi E."/>
            <person name="Ueno K."/>
            <person name="Yamada L."/>
            <person name="Matsumoto J."/>
            <person name="Wasserscheid J."/>
            <person name="Dewar K."/>
            <person name="Wiley G.B."/>
            <person name="Macmil S.L."/>
            <person name="Roe B.A."/>
            <person name="Zeller R.W."/>
            <person name="Hastings K.E."/>
            <person name="Lemaire P."/>
            <person name="Lindquist E."/>
            <person name="Endo T."/>
            <person name="Hotta K."/>
            <person name="Inaba K."/>
        </authorList>
    </citation>
    <scope>NUCLEOTIDE SEQUENCE [LARGE SCALE GENOMIC DNA]</scope>
    <source>
        <strain evidence="7">wild type</strain>
    </source>
</reference>
<feature type="transmembrane region" description="Helical" evidence="6">
    <location>
        <begin position="508"/>
        <end position="531"/>
    </location>
</feature>
<feature type="transmembrane region" description="Helical" evidence="6">
    <location>
        <begin position="419"/>
        <end position="438"/>
    </location>
</feature>
<dbReference type="Pfam" id="PF00939">
    <property type="entry name" value="Na_sulph_symp"/>
    <property type="match status" value="1"/>
</dbReference>
<proteinExistence type="inferred from homology"/>
<dbReference type="GO" id="GO:0015141">
    <property type="term" value="F:succinate transmembrane transporter activity"/>
    <property type="evidence" value="ECO:0000318"/>
    <property type="project" value="GO_Central"/>
</dbReference>
<reference evidence="8" key="1">
    <citation type="journal article" date="2002" name="Science">
        <title>The draft genome of Ciona intestinalis: insights into chordate and vertebrate origins.</title>
        <authorList>
            <person name="Dehal P."/>
            <person name="Satou Y."/>
            <person name="Campbell R.K."/>
            <person name="Chapman J."/>
            <person name="Degnan B."/>
            <person name="De Tomaso A."/>
            <person name="Davidson B."/>
            <person name="Di Gregorio A."/>
            <person name="Gelpke M."/>
            <person name="Goodstein D.M."/>
            <person name="Harafuji N."/>
            <person name="Hastings K.E."/>
            <person name="Ho I."/>
            <person name="Hotta K."/>
            <person name="Huang W."/>
            <person name="Kawashima T."/>
            <person name="Lemaire P."/>
            <person name="Martinez D."/>
            <person name="Meinertzhagen I.A."/>
            <person name="Necula S."/>
            <person name="Nonaka M."/>
            <person name="Putnam N."/>
            <person name="Rash S."/>
            <person name="Saiga H."/>
            <person name="Satake M."/>
            <person name="Terry A."/>
            <person name="Yamada L."/>
            <person name="Wang H.G."/>
            <person name="Awazu S."/>
            <person name="Azumi K."/>
            <person name="Boore J."/>
            <person name="Branno M."/>
            <person name="Chin-Bow S."/>
            <person name="DeSantis R."/>
            <person name="Doyle S."/>
            <person name="Francino P."/>
            <person name="Keys D.N."/>
            <person name="Haga S."/>
            <person name="Hayashi H."/>
            <person name="Hino K."/>
            <person name="Imai K.S."/>
            <person name="Inaba K."/>
            <person name="Kano S."/>
            <person name="Kobayashi K."/>
            <person name="Kobayashi M."/>
            <person name="Lee B.I."/>
            <person name="Makabe K.W."/>
            <person name="Manohar C."/>
            <person name="Matassi G."/>
            <person name="Medina M."/>
            <person name="Mochizuki Y."/>
            <person name="Mount S."/>
            <person name="Morishita T."/>
            <person name="Miura S."/>
            <person name="Nakayama A."/>
            <person name="Nishizaka S."/>
            <person name="Nomoto H."/>
            <person name="Ohta F."/>
            <person name="Oishi K."/>
            <person name="Rigoutsos I."/>
            <person name="Sano M."/>
            <person name="Sasaki A."/>
            <person name="Sasakura Y."/>
            <person name="Shoguchi E."/>
            <person name="Shin-i T."/>
            <person name="Spagnuolo A."/>
            <person name="Stainier D."/>
            <person name="Suzuki M.M."/>
            <person name="Tassy O."/>
            <person name="Takatori N."/>
            <person name="Tokuoka M."/>
            <person name="Yagi K."/>
            <person name="Yoshizaki F."/>
            <person name="Wada S."/>
            <person name="Zhang C."/>
            <person name="Hyatt P.D."/>
            <person name="Larimer F."/>
            <person name="Detter C."/>
            <person name="Doggett N."/>
            <person name="Glavina T."/>
            <person name="Hawkins T."/>
            <person name="Richardson P."/>
            <person name="Lucas S."/>
            <person name="Kohara Y."/>
            <person name="Levine M."/>
            <person name="Satoh N."/>
            <person name="Rokhsar D.S."/>
        </authorList>
    </citation>
    <scope>NUCLEOTIDE SEQUENCE [LARGE SCALE GENOMIC DNA]</scope>
</reference>
<feature type="transmembrane region" description="Helical" evidence="6">
    <location>
        <begin position="45"/>
        <end position="68"/>
    </location>
</feature>
<keyword evidence="3 6" id="KW-0812">Transmembrane</keyword>
<dbReference type="GO" id="GO:0071285">
    <property type="term" value="P:cellular response to lithium ion"/>
    <property type="evidence" value="ECO:0000318"/>
    <property type="project" value="GO_Central"/>
</dbReference>
<dbReference type="InterPro" id="IPR001898">
    <property type="entry name" value="SLC13A/DASS"/>
</dbReference>
<accession>H2Y369</accession>
<dbReference type="OMA" id="QINLCAG"/>
<evidence type="ECO:0000313" key="7">
    <source>
        <dbReference type="Ensembl" id="ENSCINP00000036354.1"/>
    </source>
</evidence>